<evidence type="ECO:0000313" key="2">
    <source>
        <dbReference type="Proteomes" id="UP001519290"/>
    </source>
</evidence>
<organism evidence="1 2">
    <name type="scientific">Brachybacterium sacelli</name>
    <dbReference type="NCBI Taxonomy" id="173364"/>
    <lineage>
        <taxon>Bacteria</taxon>
        <taxon>Bacillati</taxon>
        <taxon>Actinomycetota</taxon>
        <taxon>Actinomycetes</taxon>
        <taxon>Micrococcales</taxon>
        <taxon>Dermabacteraceae</taxon>
        <taxon>Brachybacterium</taxon>
    </lineage>
</organism>
<dbReference type="Proteomes" id="UP001519290">
    <property type="component" value="Unassembled WGS sequence"/>
</dbReference>
<keyword evidence="2" id="KW-1185">Reference proteome</keyword>
<proteinExistence type="predicted"/>
<accession>A0ABS4X5M6</accession>
<name>A0ABS4X5M6_9MICO</name>
<reference evidence="1 2" key="1">
    <citation type="submission" date="2021-03" db="EMBL/GenBank/DDBJ databases">
        <title>Sequencing the genomes of 1000 actinobacteria strains.</title>
        <authorList>
            <person name="Klenk H.-P."/>
        </authorList>
    </citation>
    <scope>NUCLEOTIDE SEQUENCE [LARGE SCALE GENOMIC DNA]</scope>
    <source>
        <strain evidence="1 2">DSM 14566</strain>
    </source>
</reference>
<comment type="caution">
    <text evidence="1">The sequence shown here is derived from an EMBL/GenBank/DDBJ whole genome shotgun (WGS) entry which is preliminary data.</text>
</comment>
<gene>
    <name evidence="1" type="ORF">JOF43_003755</name>
</gene>
<dbReference type="EMBL" id="JAGIOD010000002">
    <property type="protein sequence ID" value="MBP2383766.1"/>
    <property type="molecule type" value="Genomic_DNA"/>
</dbReference>
<evidence type="ECO:0000313" key="1">
    <source>
        <dbReference type="EMBL" id="MBP2383766.1"/>
    </source>
</evidence>
<protein>
    <submittedName>
        <fullName evidence="1">Uncharacterized protein</fullName>
    </submittedName>
</protein>
<sequence>MADRAPRRTPSLTVPRLPYDWMSSSLDQIHEQEFPTDQEGQIYDRYLHETGYEGYLVDPRSGGLLSYEEADLGALSSSVSVLATTADSITFDLTYHDWTTTDQPLEYRTYSIKNCLLLPQELAHFMQQVRSQCDARYTVPLPGSGYTLLGYGHQD</sequence>
<dbReference type="RefSeq" id="WP_209904593.1">
    <property type="nucleotide sequence ID" value="NZ_BAAAJW010000017.1"/>
</dbReference>